<protein>
    <submittedName>
        <fullName evidence="2">Uncharacterized protein</fullName>
    </submittedName>
</protein>
<organism evidence="2 3">
    <name type="scientific">Kribbella speibonae</name>
    <dbReference type="NCBI Taxonomy" id="1572660"/>
    <lineage>
        <taxon>Bacteria</taxon>
        <taxon>Bacillati</taxon>
        <taxon>Actinomycetota</taxon>
        <taxon>Actinomycetes</taxon>
        <taxon>Propionibacteriales</taxon>
        <taxon>Kribbellaceae</taxon>
        <taxon>Kribbella</taxon>
    </lineage>
</organism>
<keyword evidence="1" id="KW-1133">Transmembrane helix</keyword>
<feature type="transmembrane region" description="Helical" evidence="1">
    <location>
        <begin position="27"/>
        <end position="46"/>
    </location>
</feature>
<dbReference type="AlphaFoldDB" id="A0A4R0IF49"/>
<reference evidence="2 3" key="1">
    <citation type="submission" date="2019-02" db="EMBL/GenBank/DDBJ databases">
        <title>Kribbella capetownensis sp. nov. and Kribbella speibonae sp. nov., isolated from soil.</title>
        <authorList>
            <person name="Curtis S.M."/>
            <person name="Norton I."/>
            <person name="Everest G.J."/>
            <person name="Meyers P.R."/>
        </authorList>
    </citation>
    <scope>NUCLEOTIDE SEQUENCE [LARGE SCALE GENOMIC DNA]</scope>
    <source>
        <strain evidence="2 3">YM55</strain>
    </source>
</reference>
<accession>A0A4R0IF49</accession>
<evidence type="ECO:0000313" key="3">
    <source>
        <dbReference type="Proteomes" id="UP000294225"/>
    </source>
</evidence>
<proteinExistence type="predicted"/>
<name>A0A4R0IF49_9ACTN</name>
<evidence type="ECO:0000313" key="2">
    <source>
        <dbReference type="EMBL" id="TCC31873.1"/>
    </source>
</evidence>
<keyword evidence="1" id="KW-0472">Membrane</keyword>
<gene>
    <name evidence="2" type="ORF">E0H92_35730</name>
</gene>
<evidence type="ECO:0000256" key="1">
    <source>
        <dbReference type="SAM" id="Phobius"/>
    </source>
</evidence>
<dbReference type="EMBL" id="SJKC01000006">
    <property type="protein sequence ID" value="TCC31873.1"/>
    <property type="molecule type" value="Genomic_DNA"/>
</dbReference>
<sequence length="96" mass="9792">MVSFFRSIFVFTGPAVGLEEGVDDGVGVGFAVGVGVFVGVLVAVVGELDRGAASASLACGPWRQARAPPPVTAATATAATRATRRPFCTRIVDLLN</sequence>
<dbReference type="Proteomes" id="UP000294225">
    <property type="component" value="Unassembled WGS sequence"/>
</dbReference>
<keyword evidence="1" id="KW-0812">Transmembrane</keyword>
<comment type="caution">
    <text evidence="2">The sequence shown here is derived from an EMBL/GenBank/DDBJ whole genome shotgun (WGS) entry which is preliminary data.</text>
</comment>